<dbReference type="EMBL" id="FXAE01000007">
    <property type="protein sequence ID" value="SMF08388.1"/>
    <property type="molecule type" value="Genomic_DNA"/>
</dbReference>
<name>A0ABY1LUR7_9BACL</name>
<organism evidence="1 2">
    <name type="scientific">Paenibacillus barengoltzii J12</name>
    <dbReference type="NCBI Taxonomy" id="935846"/>
    <lineage>
        <taxon>Bacteria</taxon>
        <taxon>Bacillati</taxon>
        <taxon>Bacillota</taxon>
        <taxon>Bacilli</taxon>
        <taxon>Bacillales</taxon>
        <taxon>Paenibacillaceae</taxon>
        <taxon>Paenibacillus</taxon>
    </lineage>
</organism>
<protein>
    <submittedName>
        <fullName evidence="1">Uncharacterized protein</fullName>
    </submittedName>
</protein>
<evidence type="ECO:0000313" key="1">
    <source>
        <dbReference type="EMBL" id="SMF08388.1"/>
    </source>
</evidence>
<reference evidence="1 2" key="1">
    <citation type="submission" date="2017-04" db="EMBL/GenBank/DDBJ databases">
        <authorList>
            <person name="Varghese N."/>
            <person name="Submissions S."/>
        </authorList>
    </citation>
    <scope>NUCLEOTIDE SEQUENCE [LARGE SCALE GENOMIC DNA]</scope>
    <source>
        <strain evidence="1 2">J12</strain>
    </source>
</reference>
<sequence length="36" mass="4443">MNVRRPKTGIFRWIVENPHLKREGNSFEFLPYLYYA</sequence>
<dbReference type="Proteomes" id="UP000192939">
    <property type="component" value="Unassembled WGS sequence"/>
</dbReference>
<proteinExistence type="predicted"/>
<gene>
    <name evidence="1" type="ORF">SAMN02744124_01200</name>
</gene>
<evidence type="ECO:0000313" key="2">
    <source>
        <dbReference type="Proteomes" id="UP000192939"/>
    </source>
</evidence>
<accession>A0ABY1LUR7</accession>
<keyword evidence="2" id="KW-1185">Reference proteome</keyword>
<comment type="caution">
    <text evidence="1">The sequence shown here is derived from an EMBL/GenBank/DDBJ whole genome shotgun (WGS) entry which is preliminary data.</text>
</comment>